<evidence type="ECO:0000313" key="5">
    <source>
        <dbReference type="WBParaSite" id="PSAMB.scaffold17426size1126.g37276.t1"/>
    </source>
</evidence>
<keyword evidence="4" id="KW-1185">Reference proteome</keyword>
<name>A0A914VBJ2_9BILA</name>
<dbReference type="InterPro" id="IPR006628">
    <property type="entry name" value="PUR-bd_fam"/>
</dbReference>
<feature type="compositionally biased region" description="Polar residues" evidence="3">
    <location>
        <begin position="32"/>
        <end position="51"/>
    </location>
</feature>
<dbReference type="WBParaSite" id="PSAMB.scaffold17426size1126.g37276.t1">
    <property type="protein sequence ID" value="PSAMB.scaffold17426size1126.g37276.t1"/>
    <property type="gene ID" value="PSAMB.scaffold17426size1126.g37276"/>
</dbReference>
<feature type="region of interest" description="Disordered" evidence="3">
    <location>
        <begin position="27"/>
        <end position="59"/>
    </location>
</feature>
<evidence type="ECO:0000256" key="2">
    <source>
        <dbReference type="ARBA" id="ARBA00023125"/>
    </source>
</evidence>
<evidence type="ECO:0000313" key="4">
    <source>
        <dbReference type="Proteomes" id="UP000887566"/>
    </source>
</evidence>
<evidence type="ECO:0000256" key="1">
    <source>
        <dbReference type="ARBA" id="ARBA00009251"/>
    </source>
</evidence>
<dbReference type="Gene3D" id="3.10.450.700">
    <property type="match status" value="1"/>
</dbReference>
<evidence type="ECO:0000256" key="3">
    <source>
        <dbReference type="SAM" id="MobiDB-lite"/>
    </source>
</evidence>
<sequence length="59" mass="6542">VKSNFRTAITIPERSWSRFRDIFTEMCDKMDSQQSSAPATTAGESSSTPTEQPDAAKED</sequence>
<keyword evidence="2" id="KW-0238">DNA-binding</keyword>
<reference evidence="5" key="1">
    <citation type="submission" date="2022-11" db="UniProtKB">
        <authorList>
            <consortium name="WormBaseParasite"/>
        </authorList>
    </citation>
    <scope>IDENTIFICATION</scope>
</reference>
<dbReference type="GO" id="GO:0032422">
    <property type="term" value="F:purine-rich negative regulatory element binding"/>
    <property type="evidence" value="ECO:0007669"/>
    <property type="project" value="InterPro"/>
</dbReference>
<accession>A0A914VBJ2</accession>
<dbReference type="AlphaFoldDB" id="A0A914VBJ2"/>
<dbReference type="Proteomes" id="UP000887566">
    <property type="component" value="Unplaced"/>
</dbReference>
<dbReference type="Pfam" id="PF04845">
    <property type="entry name" value="PurA"/>
    <property type="match status" value="1"/>
</dbReference>
<proteinExistence type="inferred from homology"/>
<dbReference type="GO" id="GO:0000977">
    <property type="term" value="F:RNA polymerase II transcription regulatory region sequence-specific DNA binding"/>
    <property type="evidence" value="ECO:0007669"/>
    <property type="project" value="InterPro"/>
</dbReference>
<protein>
    <submittedName>
        <fullName evidence="5">Uncharacterized protein</fullName>
    </submittedName>
</protein>
<organism evidence="4 5">
    <name type="scientific">Plectus sambesii</name>
    <dbReference type="NCBI Taxonomy" id="2011161"/>
    <lineage>
        <taxon>Eukaryota</taxon>
        <taxon>Metazoa</taxon>
        <taxon>Ecdysozoa</taxon>
        <taxon>Nematoda</taxon>
        <taxon>Chromadorea</taxon>
        <taxon>Plectida</taxon>
        <taxon>Plectina</taxon>
        <taxon>Plectoidea</taxon>
        <taxon>Plectidae</taxon>
        <taxon>Plectus</taxon>
    </lineage>
</organism>
<comment type="similarity">
    <text evidence="1">Belongs to the PUR DNA-binding protein family.</text>
</comment>